<dbReference type="Proteomes" id="UP000756921">
    <property type="component" value="Unassembled WGS sequence"/>
</dbReference>
<proteinExistence type="inferred from homology"/>
<evidence type="ECO:0000256" key="1">
    <source>
        <dbReference type="ARBA" id="ARBA00008072"/>
    </source>
</evidence>
<name>A0A9P6G552_9PLEO</name>
<dbReference type="PANTHER" id="PTHR45348">
    <property type="entry name" value="HYPOTHETICAL OXIDOREDUCTASE (EUROFUNG)"/>
    <property type="match status" value="1"/>
</dbReference>
<dbReference type="InterPro" id="IPR011032">
    <property type="entry name" value="GroES-like_sf"/>
</dbReference>
<dbReference type="AlphaFoldDB" id="A0A9P6G552"/>
<evidence type="ECO:0000313" key="3">
    <source>
        <dbReference type="EMBL" id="KAF9729119.1"/>
    </source>
</evidence>
<dbReference type="OrthoDB" id="48317at2759"/>
<sequence>MSFDIAFEIIVLIFVRFLPLTTAIRYGAAAQWLPWHTAFSSHSLQSTQFKEGDRVIGGHPQDGAYALYTTVPTNKAAILPASISFTDGVVAPFAMDAAICVLSVKEPSPCMPGVPTPAPGLPYPSLEAVPATGKTLVIYGASSSVGSMTTQITTAVRINVIAISGVHNLELNERCGATDAFNQTDCRRLPRKNFSTIRRY</sequence>
<dbReference type="Gene3D" id="3.40.50.720">
    <property type="entry name" value="NAD(P)-binding Rossmann-like Domain"/>
    <property type="match status" value="1"/>
</dbReference>
<evidence type="ECO:0000256" key="2">
    <source>
        <dbReference type="ARBA" id="ARBA00023002"/>
    </source>
</evidence>
<reference evidence="3" key="1">
    <citation type="journal article" date="2020" name="Mol. Plant Microbe Interact.">
        <title>Genome Sequence of the Biocontrol Agent Coniothyrium minitans strain Conio (IMI 134523).</title>
        <authorList>
            <person name="Patel D."/>
            <person name="Shittu T.A."/>
            <person name="Baroncelli R."/>
            <person name="Muthumeenakshi S."/>
            <person name="Osborne T.H."/>
            <person name="Janganan T.K."/>
            <person name="Sreenivasaprasad S."/>
        </authorList>
    </citation>
    <scope>NUCLEOTIDE SEQUENCE</scope>
    <source>
        <strain evidence="3">Conio</strain>
    </source>
</reference>
<dbReference type="EMBL" id="WJXW01000017">
    <property type="protein sequence ID" value="KAF9729119.1"/>
    <property type="molecule type" value="Genomic_DNA"/>
</dbReference>
<dbReference type="Gene3D" id="3.90.180.10">
    <property type="entry name" value="Medium-chain alcohol dehydrogenases, catalytic domain"/>
    <property type="match status" value="1"/>
</dbReference>
<dbReference type="SUPFAM" id="SSF50129">
    <property type="entry name" value="GroES-like"/>
    <property type="match status" value="1"/>
</dbReference>
<organism evidence="3 4">
    <name type="scientific">Paraphaeosphaeria minitans</name>
    <dbReference type="NCBI Taxonomy" id="565426"/>
    <lineage>
        <taxon>Eukaryota</taxon>
        <taxon>Fungi</taxon>
        <taxon>Dikarya</taxon>
        <taxon>Ascomycota</taxon>
        <taxon>Pezizomycotina</taxon>
        <taxon>Dothideomycetes</taxon>
        <taxon>Pleosporomycetidae</taxon>
        <taxon>Pleosporales</taxon>
        <taxon>Massarineae</taxon>
        <taxon>Didymosphaeriaceae</taxon>
        <taxon>Paraphaeosphaeria</taxon>
    </lineage>
</organism>
<keyword evidence="2" id="KW-0560">Oxidoreductase</keyword>
<dbReference type="InterPro" id="IPR036291">
    <property type="entry name" value="NAD(P)-bd_dom_sf"/>
</dbReference>
<keyword evidence="4" id="KW-1185">Reference proteome</keyword>
<protein>
    <submittedName>
        <fullName evidence="3">Zinc-binding dehydrogenase family superfamily</fullName>
    </submittedName>
</protein>
<accession>A0A9P6G552</accession>
<evidence type="ECO:0000313" key="4">
    <source>
        <dbReference type="Proteomes" id="UP000756921"/>
    </source>
</evidence>
<comment type="similarity">
    <text evidence="1">Belongs to the zinc-containing alcohol dehydrogenase family.</text>
</comment>
<dbReference type="GO" id="GO:0016651">
    <property type="term" value="F:oxidoreductase activity, acting on NAD(P)H"/>
    <property type="evidence" value="ECO:0007669"/>
    <property type="project" value="InterPro"/>
</dbReference>
<comment type="caution">
    <text evidence="3">The sequence shown here is derived from an EMBL/GenBank/DDBJ whole genome shotgun (WGS) entry which is preliminary data.</text>
</comment>
<dbReference type="InterPro" id="IPR047122">
    <property type="entry name" value="Trans-enoyl_RdTase-like"/>
</dbReference>
<dbReference type="PANTHER" id="PTHR45348:SF2">
    <property type="entry name" value="ZINC-TYPE ALCOHOL DEHYDROGENASE-LIKE PROTEIN C2E1P3.01"/>
    <property type="match status" value="1"/>
</dbReference>
<gene>
    <name evidence="3" type="ORF">PMIN01_12809</name>
</gene>
<dbReference type="SUPFAM" id="SSF51735">
    <property type="entry name" value="NAD(P)-binding Rossmann-fold domains"/>
    <property type="match status" value="1"/>
</dbReference>